<evidence type="ECO:0000313" key="2">
    <source>
        <dbReference type="Proteomes" id="UP000008795"/>
    </source>
</evidence>
<accession>D6D4Y3</accession>
<proteinExistence type="predicted"/>
<dbReference type="EMBL" id="FP929033">
    <property type="protein sequence ID" value="CBK69377.1"/>
    <property type="molecule type" value="Genomic_DNA"/>
</dbReference>
<sequence length="47" mass="5276">MAGSVKEVMVSLGASWEFWLDAFPLLQAQSSRIQKTGIRFIFVLITC</sequence>
<dbReference type="Proteomes" id="UP000008795">
    <property type="component" value="Chromosome"/>
</dbReference>
<gene>
    <name evidence="1" type="ORF">BXY_45030</name>
</gene>
<reference evidence="1 2" key="2">
    <citation type="submission" date="2010-03" db="EMBL/GenBank/DDBJ databases">
        <authorList>
            <person name="Pajon A."/>
        </authorList>
    </citation>
    <scope>NUCLEOTIDE SEQUENCE [LARGE SCALE GENOMIC DNA]</scope>
    <source>
        <strain evidence="1 2">XB1A</strain>
    </source>
</reference>
<organism evidence="1 2">
    <name type="scientific">Bacteroides xylanisolvens XB1A</name>
    <dbReference type="NCBI Taxonomy" id="657309"/>
    <lineage>
        <taxon>Bacteria</taxon>
        <taxon>Pseudomonadati</taxon>
        <taxon>Bacteroidota</taxon>
        <taxon>Bacteroidia</taxon>
        <taxon>Bacteroidales</taxon>
        <taxon>Bacteroidaceae</taxon>
        <taxon>Bacteroides</taxon>
    </lineage>
</organism>
<protein>
    <submittedName>
        <fullName evidence="1">Uncharacterized protein</fullName>
    </submittedName>
</protein>
<dbReference type="HOGENOM" id="CLU_3165035_0_0_10"/>
<reference evidence="1 2" key="1">
    <citation type="submission" date="2010-03" db="EMBL/GenBank/DDBJ databases">
        <title>The genome sequence of Bacteriodes xylanisolvens XB1A.</title>
        <authorList>
            <consortium name="metaHIT consortium -- http://www.metahit.eu/"/>
            <person name="Pajon A."/>
            <person name="Turner K."/>
            <person name="Parkhill J."/>
            <person name="Bernalier A."/>
        </authorList>
    </citation>
    <scope>NUCLEOTIDE SEQUENCE [LARGE SCALE GENOMIC DNA]</scope>
    <source>
        <strain evidence="1 2">XB1A</strain>
    </source>
</reference>
<dbReference type="AlphaFoldDB" id="D6D4Y3"/>
<name>D6D4Y3_9BACE</name>
<evidence type="ECO:0000313" key="1">
    <source>
        <dbReference type="EMBL" id="CBK69377.1"/>
    </source>
</evidence>
<dbReference type="KEGG" id="bxy:BXY_45030"/>